<name>A0A4S8PEG7_9HYPH</name>
<sequence>MWIDLDETEIAHLSQDTVPASVLKKLQAIPHRDATLFRKVAVGWSDYLHVHDDAPVERTRNGAYVLSWLWVYNEQVGLPKCNDFNDYDLSLECLDLLQQIQDFDVIDLDIDAKQHLGTGHLKGQQWSLLHNSGLLTLILLPSEGCPLWVYSETPVIAGGTTGDGLTDERCMRFLLEAINTLKTHGALPSEEQQLTLL</sequence>
<dbReference type="EMBL" id="STGU01000046">
    <property type="protein sequence ID" value="THV28271.1"/>
    <property type="molecule type" value="Genomic_DNA"/>
</dbReference>
<evidence type="ECO:0000313" key="1">
    <source>
        <dbReference type="EMBL" id="THV28271.1"/>
    </source>
</evidence>
<evidence type="ECO:0000313" key="2">
    <source>
        <dbReference type="Proteomes" id="UP000307378"/>
    </source>
</evidence>
<organism evidence="1 2">
    <name type="scientific">Rhizobium rosettiformans W3</name>
    <dbReference type="NCBI Taxonomy" id="538378"/>
    <lineage>
        <taxon>Bacteria</taxon>
        <taxon>Pseudomonadati</taxon>
        <taxon>Pseudomonadota</taxon>
        <taxon>Alphaproteobacteria</taxon>
        <taxon>Hyphomicrobiales</taxon>
        <taxon>Rhizobiaceae</taxon>
        <taxon>Rhizobium/Agrobacterium group</taxon>
        <taxon>Rhizobium</taxon>
    </lineage>
</organism>
<reference evidence="1 2" key="1">
    <citation type="submission" date="2019-04" db="EMBL/GenBank/DDBJ databases">
        <title>genome sequence of strain W3.</title>
        <authorList>
            <person name="Gao J."/>
            <person name="Sun J."/>
        </authorList>
    </citation>
    <scope>NUCLEOTIDE SEQUENCE [LARGE SCALE GENOMIC DNA]</scope>
    <source>
        <strain evidence="1 2">W3</strain>
    </source>
</reference>
<dbReference type="RefSeq" id="WP_136543815.1">
    <property type="nucleotide sequence ID" value="NZ_STGU01000046.1"/>
</dbReference>
<protein>
    <submittedName>
        <fullName evidence="1">Uncharacterized protein</fullName>
    </submittedName>
</protein>
<dbReference type="AlphaFoldDB" id="A0A4S8PEG7"/>
<accession>A0A4S8PEG7</accession>
<proteinExistence type="predicted"/>
<gene>
    <name evidence="1" type="ORF">FAA86_24065</name>
</gene>
<dbReference type="Proteomes" id="UP000307378">
    <property type="component" value="Unassembled WGS sequence"/>
</dbReference>
<comment type="caution">
    <text evidence="1">The sequence shown here is derived from an EMBL/GenBank/DDBJ whole genome shotgun (WGS) entry which is preliminary data.</text>
</comment>